<evidence type="ECO:0000256" key="1">
    <source>
        <dbReference type="SAM" id="MobiDB-lite"/>
    </source>
</evidence>
<feature type="transmembrane region" description="Helical" evidence="2">
    <location>
        <begin position="39"/>
        <end position="62"/>
    </location>
</feature>
<gene>
    <name evidence="3" type="ORF">ACFY05_00225</name>
</gene>
<name>A0ABW6UX24_MICFU</name>
<reference evidence="3 4" key="1">
    <citation type="submission" date="2024-10" db="EMBL/GenBank/DDBJ databases">
        <title>The Natural Products Discovery Center: Release of the First 8490 Sequenced Strains for Exploring Actinobacteria Biosynthetic Diversity.</title>
        <authorList>
            <person name="Kalkreuter E."/>
            <person name="Kautsar S.A."/>
            <person name="Yang D."/>
            <person name="Bader C.D."/>
            <person name="Teijaro C.N."/>
            <person name="Fluegel L."/>
            <person name="Davis C.M."/>
            <person name="Simpson J.R."/>
            <person name="Lauterbach L."/>
            <person name="Steele A.D."/>
            <person name="Gui C."/>
            <person name="Meng S."/>
            <person name="Li G."/>
            <person name="Viehrig K."/>
            <person name="Ye F."/>
            <person name="Su P."/>
            <person name="Kiefer A.F."/>
            <person name="Nichols A."/>
            <person name="Cepeda A.J."/>
            <person name="Yan W."/>
            <person name="Fan B."/>
            <person name="Jiang Y."/>
            <person name="Adhikari A."/>
            <person name="Zheng C.-J."/>
            <person name="Schuster L."/>
            <person name="Cowan T.M."/>
            <person name="Smanski M.J."/>
            <person name="Chevrette M.G."/>
            <person name="De Carvalho L.P.S."/>
            <person name="Shen B."/>
        </authorList>
    </citation>
    <scope>NUCLEOTIDE SEQUENCE [LARGE SCALE GENOMIC DNA]</scope>
    <source>
        <strain evidence="3 4">NPDC001281</strain>
    </source>
</reference>
<feature type="transmembrane region" description="Helical" evidence="2">
    <location>
        <begin position="114"/>
        <end position="133"/>
    </location>
</feature>
<proteinExistence type="predicted"/>
<evidence type="ECO:0000313" key="4">
    <source>
        <dbReference type="Proteomes" id="UP001602119"/>
    </source>
</evidence>
<evidence type="ECO:0000313" key="3">
    <source>
        <dbReference type="EMBL" id="MFF4771261.1"/>
    </source>
</evidence>
<keyword evidence="2" id="KW-1133">Transmembrane helix</keyword>
<dbReference type="RefSeq" id="WP_387339922.1">
    <property type="nucleotide sequence ID" value="NZ_JBIAXI010000001.1"/>
</dbReference>
<comment type="caution">
    <text evidence="3">The sequence shown here is derived from an EMBL/GenBank/DDBJ whole genome shotgun (WGS) entry which is preliminary data.</text>
</comment>
<organism evidence="3 4">
    <name type="scientific">Microtetraspora fusca</name>
    <dbReference type="NCBI Taxonomy" id="1997"/>
    <lineage>
        <taxon>Bacteria</taxon>
        <taxon>Bacillati</taxon>
        <taxon>Actinomycetota</taxon>
        <taxon>Actinomycetes</taxon>
        <taxon>Streptosporangiales</taxon>
        <taxon>Streptosporangiaceae</taxon>
        <taxon>Microtetraspora</taxon>
    </lineage>
</organism>
<feature type="compositionally biased region" description="Low complexity" evidence="1">
    <location>
        <begin position="143"/>
        <end position="154"/>
    </location>
</feature>
<dbReference type="Pfam" id="PF20345">
    <property type="entry name" value="DUF6640"/>
    <property type="match status" value="1"/>
</dbReference>
<keyword evidence="4" id="KW-1185">Reference proteome</keyword>
<evidence type="ECO:0000256" key="2">
    <source>
        <dbReference type="SAM" id="Phobius"/>
    </source>
</evidence>
<keyword evidence="2" id="KW-0472">Membrane</keyword>
<keyword evidence="2" id="KW-0812">Transmembrane</keyword>
<protein>
    <submittedName>
        <fullName evidence="3">DUF6640 family protein</fullName>
    </submittedName>
</protein>
<feature type="transmembrane region" description="Helical" evidence="2">
    <location>
        <begin position="74"/>
        <end position="94"/>
    </location>
</feature>
<dbReference type="EMBL" id="JBIAXI010000001">
    <property type="protein sequence ID" value="MFF4771261.1"/>
    <property type="molecule type" value="Genomic_DNA"/>
</dbReference>
<feature type="region of interest" description="Disordered" evidence="1">
    <location>
        <begin position="139"/>
        <end position="170"/>
    </location>
</feature>
<sequence length="170" mass="17998">MARVGRLLVTAAVLGTGISHALADLNRTHVFNPRWTPHARFHAASAIVTDLGWTIAGVWLLWRSGTRREQDLALKVAALHPIFSYAPFFVAVTLPGAEAEDKPGQIPRVAGVPVNLFVAGVASGLSALGYLLARADDRRGRPSARSSDARPAAGVRPGEVRDHQALAAGT</sequence>
<accession>A0ABW6UX24</accession>
<dbReference type="Proteomes" id="UP001602119">
    <property type="component" value="Unassembled WGS sequence"/>
</dbReference>
<dbReference type="InterPro" id="IPR046580">
    <property type="entry name" value="DUF6640"/>
</dbReference>